<name>A0A6C0HFN4_9ZZZZ</name>
<feature type="compositionally biased region" description="Basic and acidic residues" evidence="1">
    <location>
        <begin position="67"/>
        <end position="76"/>
    </location>
</feature>
<protein>
    <submittedName>
        <fullName evidence="2">Uncharacterized protein</fullName>
    </submittedName>
</protein>
<sequence length="86" mass="9851">MPPKTLKRGSRREVWNGRAQMTAGGLKKEDLTKNKRGRIVSVKKCQTMKKTYKGSDSEEEPETNEPQPKEPKEPKKSTGGFWNLFE</sequence>
<organism evidence="2">
    <name type="scientific">viral metagenome</name>
    <dbReference type="NCBI Taxonomy" id="1070528"/>
    <lineage>
        <taxon>unclassified sequences</taxon>
        <taxon>metagenomes</taxon>
        <taxon>organismal metagenomes</taxon>
    </lineage>
</organism>
<accession>A0A6C0HFN4</accession>
<evidence type="ECO:0000256" key="1">
    <source>
        <dbReference type="SAM" id="MobiDB-lite"/>
    </source>
</evidence>
<feature type="compositionally biased region" description="Basic residues" evidence="1">
    <location>
        <begin position="1"/>
        <end position="10"/>
    </location>
</feature>
<dbReference type="EMBL" id="MN739946">
    <property type="protein sequence ID" value="QHT79207.1"/>
    <property type="molecule type" value="Genomic_DNA"/>
</dbReference>
<dbReference type="Pfam" id="PF19060">
    <property type="entry name" value="DVNP"/>
    <property type="match status" value="1"/>
</dbReference>
<dbReference type="AlphaFoldDB" id="A0A6C0HFN4"/>
<proteinExistence type="predicted"/>
<evidence type="ECO:0000313" key="2">
    <source>
        <dbReference type="EMBL" id="QHT79207.1"/>
    </source>
</evidence>
<feature type="region of interest" description="Disordered" evidence="1">
    <location>
        <begin position="1"/>
        <end position="86"/>
    </location>
</feature>
<reference evidence="2" key="1">
    <citation type="journal article" date="2020" name="Nature">
        <title>Giant virus diversity and host interactions through global metagenomics.</title>
        <authorList>
            <person name="Schulz F."/>
            <person name="Roux S."/>
            <person name="Paez-Espino D."/>
            <person name="Jungbluth S."/>
            <person name="Walsh D.A."/>
            <person name="Denef V.J."/>
            <person name="McMahon K.D."/>
            <person name="Konstantinidis K.T."/>
            <person name="Eloe-Fadrosh E.A."/>
            <person name="Kyrpides N.C."/>
            <person name="Woyke T."/>
        </authorList>
    </citation>
    <scope>NUCLEOTIDE SEQUENCE</scope>
    <source>
        <strain evidence="2">GVMAG-M-3300023179-99</strain>
    </source>
</reference>
<dbReference type="GO" id="GO:0051276">
    <property type="term" value="P:chromosome organization"/>
    <property type="evidence" value="ECO:0007669"/>
    <property type="project" value="InterPro"/>
</dbReference>
<dbReference type="InterPro" id="IPR043928">
    <property type="entry name" value="DNVP"/>
</dbReference>
<dbReference type="GO" id="GO:0003677">
    <property type="term" value="F:DNA binding"/>
    <property type="evidence" value="ECO:0007669"/>
    <property type="project" value="InterPro"/>
</dbReference>